<dbReference type="OrthoDB" id="9772407at2"/>
<dbReference type="Proteomes" id="UP000266313">
    <property type="component" value="Chromosome"/>
</dbReference>
<gene>
    <name evidence="3" type="ORF">sS8_1907</name>
</gene>
<sequence length="315" mass="33917">MKKRRLGSTGIEIAPLALGGNVFGWTADEATSLSLIDRFVERGFSLIDTADVYSTWVDGHSGGESESILGLWLKRGGAREKIVIATKVGMDMKSFGKGLSKAHILRSADASLKRLGVDQIDLYQAHIDDAYVPLEETLEAFALLVEAGKVRAIGASNFVAPRLAEALAISEAKGFPRFACLQPHYHLANRSLFEGPLRRLCLDEGLGVLSYYALAGGFLTGKYRKESDVAGKARAQTVAHYLDPRGLDILAEIDKIAARLDATPAQIAIAWVMAQPGITAPIVSATSLAQLEEILQSAEISLDRAALDRLDRISA</sequence>
<proteinExistence type="predicted"/>
<dbReference type="FunFam" id="3.20.20.100:FF:000004">
    <property type="entry name" value="Oxidoreductase, aldo/keto reductase"/>
    <property type="match status" value="1"/>
</dbReference>
<organism evidence="3 4">
    <name type="scientific">Methylocaldum marinum</name>
    <dbReference type="NCBI Taxonomy" id="1432792"/>
    <lineage>
        <taxon>Bacteria</taxon>
        <taxon>Pseudomonadati</taxon>
        <taxon>Pseudomonadota</taxon>
        <taxon>Gammaproteobacteria</taxon>
        <taxon>Methylococcales</taxon>
        <taxon>Methylococcaceae</taxon>
        <taxon>Methylocaldum</taxon>
    </lineage>
</organism>
<name>A0A250KSC4_9GAMM</name>
<dbReference type="KEGG" id="mmai:sS8_1907"/>
<keyword evidence="1" id="KW-0560">Oxidoreductase</keyword>
<evidence type="ECO:0000256" key="1">
    <source>
        <dbReference type="ARBA" id="ARBA00023002"/>
    </source>
</evidence>
<evidence type="ECO:0000259" key="2">
    <source>
        <dbReference type="Pfam" id="PF00248"/>
    </source>
</evidence>
<dbReference type="Gene3D" id="3.20.20.100">
    <property type="entry name" value="NADP-dependent oxidoreductase domain"/>
    <property type="match status" value="1"/>
</dbReference>
<dbReference type="CDD" id="cd19081">
    <property type="entry name" value="AKR_AKR9C1"/>
    <property type="match status" value="1"/>
</dbReference>
<feature type="domain" description="NADP-dependent oxidoreductase" evidence="2">
    <location>
        <begin position="15"/>
        <end position="314"/>
    </location>
</feature>
<accession>A0A250KSC4</accession>
<dbReference type="GO" id="GO:0005829">
    <property type="term" value="C:cytosol"/>
    <property type="evidence" value="ECO:0007669"/>
    <property type="project" value="UniProtKB-ARBA"/>
</dbReference>
<dbReference type="PANTHER" id="PTHR43364">
    <property type="entry name" value="NADH-SPECIFIC METHYLGLYOXAL REDUCTASE-RELATED"/>
    <property type="match status" value="1"/>
</dbReference>
<dbReference type="EMBL" id="AP017928">
    <property type="protein sequence ID" value="BBA33861.1"/>
    <property type="molecule type" value="Genomic_DNA"/>
</dbReference>
<dbReference type="InterPro" id="IPR023210">
    <property type="entry name" value="NADP_OxRdtase_dom"/>
</dbReference>
<dbReference type="Pfam" id="PF00248">
    <property type="entry name" value="Aldo_ket_red"/>
    <property type="match status" value="1"/>
</dbReference>
<keyword evidence="4" id="KW-1185">Reference proteome</keyword>
<dbReference type="AlphaFoldDB" id="A0A250KSC4"/>
<evidence type="ECO:0000313" key="4">
    <source>
        <dbReference type="Proteomes" id="UP000266313"/>
    </source>
</evidence>
<dbReference type="InterPro" id="IPR050523">
    <property type="entry name" value="AKR_Detox_Biosynth"/>
</dbReference>
<dbReference type="SUPFAM" id="SSF51430">
    <property type="entry name" value="NAD(P)-linked oxidoreductase"/>
    <property type="match status" value="1"/>
</dbReference>
<protein>
    <submittedName>
        <fullName evidence="3">Aldo/keto reductase</fullName>
    </submittedName>
</protein>
<dbReference type="PANTHER" id="PTHR43364:SF6">
    <property type="entry name" value="OXIDOREDUCTASE-RELATED"/>
    <property type="match status" value="1"/>
</dbReference>
<evidence type="ECO:0000313" key="3">
    <source>
        <dbReference type="EMBL" id="BBA33861.1"/>
    </source>
</evidence>
<dbReference type="InterPro" id="IPR036812">
    <property type="entry name" value="NAD(P)_OxRdtase_dom_sf"/>
</dbReference>
<reference evidence="3 4" key="1">
    <citation type="submission" date="2016-12" db="EMBL/GenBank/DDBJ databases">
        <title>Genome sequencing of Methylocaldum marinum.</title>
        <authorList>
            <person name="Takeuchi M."/>
            <person name="Kamagata Y."/>
            <person name="Hiraoka S."/>
            <person name="Oshima K."/>
            <person name="Hattori M."/>
            <person name="Iwasaki W."/>
        </authorList>
    </citation>
    <scope>NUCLEOTIDE SEQUENCE [LARGE SCALE GENOMIC DNA]</scope>
    <source>
        <strain evidence="3 4">S8</strain>
    </source>
</reference>
<dbReference type="GO" id="GO:0016491">
    <property type="term" value="F:oxidoreductase activity"/>
    <property type="evidence" value="ECO:0007669"/>
    <property type="project" value="UniProtKB-KW"/>
</dbReference>